<sequence>MADATPAPLPDLATPGGLFDRLRAACRPSWESYVRHPFVRGLGDGTLPEASFRHYLVQDYLFLIHFARAYALAAYKADRLEDMRAASRSMAAILDLEMGLHVRYCAGWGLDEAAMAATPEATATLAYTRFVLERGMSGDLLDLHVALAPCIIGYAEIAAALMADPATVLDGNPYADWVRMYADPEYRAVAAASVALLDRLGAERGAEARFASLVRGFDAACRLEAGFWEMGWSLRD</sequence>
<keyword evidence="4" id="KW-1185">Reference proteome</keyword>
<evidence type="ECO:0000259" key="2">
    <source>
        <dbReference type="Pfam" id="PF03070"/>
    </source>
</evidence>
<dbReference type="Pfam" id="PF03070">
    <property type="entry name" value="TENA_THI-4"/>
    <property type="match status" value="1"/>
</dbReference>
<evidence type="ECO:0000313" key="4">
    <source>
        <dbReference type="Proteomes" id="UP001596456"/>
    </source>
</evidence>
<evidence type="ECO:0000256" key="1">
    <source>
        <dbReference type="RuleBase" id="RU363093"/>
    </source>
</evidence>
<dbReference type="EC" id="3.5.99.2" evidence="1"/>
<comment type="caution">
    <text evidence="3">The sequence shown here is derived from an EMBL/GenBank/DDBJ whole genome shotgun (WGS) entry which is preliminary data.</text>
</comment>
<dbReference type="InterPro" id="IPR016084">
    <property type="entry name" value="Haem_Oase-like_multi-hlx"/>
</dbReference>
<dbReference type="PANTHER" id="PTHR43198">
    <property type="entry name" value="BIFUNCTIONAL TH2 PROTEIN"/>
    <property type="match status" value="1"/>
</dbReference>
<protein>
    <recommendedName>
        <fullName evidence="1">Aminopyrimidine aminohydrolase</fullName>
        <ecNumber evidence="1">3.5.99.2</ecNumber>
    </recommendedName>
</protein>
<dbReference type="InterPro" id="IPR027574">
    <property type="entry name" value="Thiaminase_II"/>
</dbReference>
<dbReference type="NCBIfam" id="TIGR04306">
    <property type="entry name" value="salvage_TenA"/>
    <property type="match status" value="1"/>
</dbReference>
<dbReference type="Gene3D" id="1.20.910.10">
    <property type="entry name" value="Heme oxygenase-like"/>
    <property type="match status" value="1"/>
</dbReference>
<comment type="similarity">
    <text evidence="1">Belongs to the TenA family.</text>
</comment>
<keyword evidence="1 3" id="KW-0378">Hydrolase</keyword>
<dbReference type="CDD" id="cd19367">
    <property type="entry name" value="TenA_C_ScTHI20-like"/>
    <property type="match status" value="1"/>
</dbReference>
<dbReference type="EMBL" id="JBHTCM010000016">
    <property type="protein sequence ID" value="MFC7334460.1"/>
    <property type="molecule type" value="Genomic_DNA"/>
</dbReference>
<name>A0ABW2KYR7_9PROT</name>
<organism evidence="3 4">
    <name type="scientific">Rhodocista pekingensis</name>
    <dbReference type="NCBI Taxonomy" id="201185"/>
    <lineage>
        <taxon>Bacteria</taxon>
        <taxon>Pseudomonadati</taxon>
        <taxon>Pseudomonadota</taxon>
        <taxon>Alphaproteobacteria</taxon>
        <taxon>Rhodospirillales</taxon>
        <taxon>Azospirillaceae</taxon>
        <taxon>Rhodocista</taxon>
    </lineage>
</organism>
<keyword evidence="1" id="KW-0784">Thiamine biosynthesis</keyword>
<feature type="domain" description="Thiaminase-2/PQQC" evidence="2">
    <location>
        <begin position="24"/>
        <end position="232"/>
    </location>
</feature>
<comment type="catalytic activity">
    <reaction evidence="1">
        <text>thiamine + H2O = 5-(2-hydroxyethyl)-4-methylthiazole + 4-amino-5-hydroxymethyl-2-methylpyrimidine + H(+)</text>
        <dbReference type="Rhea" id="RHEA:17509"/>
        <dbReference type="ChEBI" id="CHEBI:15377"/>
        <dbReference type="ChEBI" id="CHEBI:15378"/>
        <dbReference type="ChEBI" id="CHEBI:16892"/>
        <dbReference type="ChEBI" id="CHEBI:17957"/>
        <dbReference type="ChEBI" id="CHEBI:18385"/>
        <dbReference type="EC" id="3.5.99.2"/>
    </reaction>
</comment>
<gene>
    <name evidence="3" type="primary">tenA</name>
    <name evidence="3" type="ORF">ACFQPS_14925</name>
</gene>
<dbReference type="Proteomes" id="UP001596456">
    <property type="component" value="Unassembled WGS sequence"/>
</dbReference>
<dbReference type="InterPro" id="IPR050967">
    <property type="entry name" value="Thiamine_Salvage_TenA"/>
</dbReference>
<reference evidence="4" key="1">
    <citation type="journal article" date="2019" name="Int. J. Syst. Evol. Microbiol.">
        <title>The Global Catalogue of Microorganisms (GCM) 10K type strain sequencing project: providing services to taxonomists for standard genome sequencing and annotation.</title>
        <authorList>
            <consortium name="The Broad Institute Genomics Platform"/>
            <consortium name="The Broad Institute Genome Sequencing Center for Infectious Disease"/>
            <person name="Wu L."/>
            <person name="Ma J."/>
        </authorList>
    </citation>
    <scope>NUCLEOTIDE SEQUENCE [LARGE SCALE GENOMIC DNA]</scope>
    <source>
        <strain evidence="4">CGMCC 1.16275</strain>
    </source>
</reference>
<comment type="catalytic activity">
    <reaction evidence="1">
        <text>4-amino-5-aminomethyl-2-methylpyrimidine + H2O = 4-amino-5-hydroxymethyl-2-methylpyrimidine + NH4(+)</text>
        <dbReference type="Rhea" id="RHEA:31799"/>
        <dbReference type="ChEBI" id="CHEBI:15377"/>
        <dbReference type="ChEBI" id="CHEBI:16892"/>
        <dbReference type="ChEBI" id="CHEBI:28938"/>
        <dbReference type="ChEBI" id="CHEBI:63416"/>
        <dbReference type="EC" id="3.5.99.2"/>
    </reaction>
</comment>
<dbReference type="GO" id="GO:0050334">
    <property type="term" value="F:thiaminase activity"/>
    <property type="evidence" value="ECO:0007669"/>
    <property type="project" value="UniProtKB-EC"/>
</dbReference>
<dbReference type="SUPFAM" id="SSF48613">
    <property type="entry name" value="Heme oxygenase-like"/>
    <property type="match status" value="1"/>
</dbReference>
<dbReference type="PANTHER" id="PTHR43198:SF2">
    <property type="entry name" value="SI:CH1073-67J19.1-RELATED"/>
    <property type="match status" value="1"/>
</dbReference>
<proteinExistence type="inferred from homology"/>
<dbReference type="InterPro" id="IPR004305">
    <property type="entry name" value="Thiaminase-2/PQQC"/>
</dbReference>
<accession>A0ABW2KYR7</accession>
<evidence type="ECO:0000313" key="3">
    <source>
        <dbReference type="EMBL" id="MFC7334460.1"/>
    </source>
</evidence>
<comment type="pathway">
    <text evidence="1">Cofactor biosynthesis; thiamine diphosphate biosynthesis.</text>
</comment>
<dbReference type="RefSeq" id="WP_377360018.1">
    <property type="nucleotide sequence ID" value="NZ_JBHTCM010000016.1"/>
</dbReference>
<comment type="function">
    <text evidence="1">Catalyzes an amino-pyrimidine hydrolysis reaction at the C5' of the pyrimidine moiety of thiamine compounds, a reaction that is part of a thiamine salvage pathway.</text>
</comment>